<dbReference type="EMBL" id="JABANP010000755">
    <property type="protein sequence ID" value="KAF4679297.1"/>
    <property type="molecule type" value="Genomic_DNA"/>
</dbReference>
<feature type="chain" id="PRO_5036205838" evidence="1">
    <location>
        <begin position="20"/>
        <end position="254"/>
    </location>
</feature>
<evidence type="ECO:0000256" key="1">
    <source>
        <dbReference type="SAM" id="SignalP"/>
    </source>
</evidence>
<dbReference type="AlphaFoldDB" id="A0A7J6TU84"/>
<organism evidence="4 6">
    <name type="scientific">Perkinsus olseni</name>
    <name type="common">Perkinsus atlanticus</name>
    <dbReference type="NCBI Taxonomy" id="32597"/>
    <lineage>
        <taxon>Eukaryota</taxon>
        <taxon>Sar</taxon>
        <taxon>Alveolata</taxon>
        <taxon>Perkinsozoa</taxon>
        <taxon>Perkinsea</taxon>
        <taxon>Perkinsida</taxon>
        <taxon>Perkinsidae</taxon>
        <taxon>Perkinsus</taxon>
    </lineage>
</organism>
<accession>A0A7J6TU84</accession>
<evidence type="ECO:0000313" key="5">
    <source>
        <dbReference type="Proteomes" id="UP000541610"/>
    </source>
</evidence>
<evidence type="ECO:0000313" key="6">
    <source>
        <dbReference type="Proteomes" id="UP000553632"/>
    </source>
</evidence>
<dbReference type="EMBL" id="JABANM010024426">
    <property type="protein sequence ID" value="KAF4716259.1"/>
    <property type="molecule type" value="Genomic_DNA"/>
</dbReference>
<dbReference type="EMBL" id="JABANO010008751">
    <property type="protein sequence ID" value="KAF4748030.1"/>
    <property type="molecule type" value="Genomic_DNA"/>
</dbReference>
<dbReference type="Proteomes" id="UP000553632">
    <property type="component" value="Unassembled WGS sequence"/>
</dbReference>
<sequence>MATRLIASLSSAAVVLVNAVVPTDYGNFIYQSNGSYPVKMTFNTTKEGHAQFSIECERRYEVSFQLSPNPRYVAYGSINEFTRVDHQLLLDKVLDVCPQLSIKPRDLQSFDVGLMGNLHTFLDGKLISLERQWLPLRPGRYVTVDPGIVQEYTIYQNGYTYVRLSCENGGKTENKLFRLLEKENGQRYELTDAGYGTVEDLKESLMRVCPFYKGTVLDVKFEEQVKRFRFAEGYFLFAMMDYLFNRAHGEPLSR</sequence>
<comment type="caution">
    <text evidence="4">The sequence shown here is derived from an EMBL/GenBank/DDBJ whole genome shotgun (WGS) entry which is preliminary data.</text>
</comment>
<evidence type="ECO:0000313" key="4">
    <source>
        <dbReference type="EMBL" id="KAF4748030.1"/>
    </source>
</evidence>
<protein>
    <submittedName>
        <fullName evidence="4">Uncharacterized protein</fullName>
    </submittedName>
</protein>
<evidence type="ECO:0000313" key="2">
    <source>
        <dbReference type="EMBL" id="KAF4679297.1"/>
    </source>
</evidence>
<gene>
    <name evidence="2" type="ORF">FOZ60_015226</name>
    <name evidence="3" type="ORF">FOZ62_019195</name>
    <name evidence="4" type="ORF">FOZ63_016572</name>
</gene>
<feature type="signal peptide" evidence="1">
    <location>
        <begin position="1"/>
        <end position="19"/>
    </location>
</feature>
<dbReference type="Proteomes" id="UP000574390">
    <property type="component" value="Unassembled WGS sequence"/>
</dbReference>
<name>A0A7J6TU84_PEROL</name>
<keyword evidence="6" id="KW-1185">Reference proteome</keyword>
<evidence type="ECO:0000313" key="3">
    <source>
        <dbReference type="EMBL" id="KAF4716259.1"/>
    </source>
</evidence>
<keyword evidence="1" id="KW-0732">Signal</keyword>
<reference evidence="5 6" key="1">
    <citation type="submission" date="2020-04" db="EMBL/GenBank/DDBJ databases">
        <title>Perkinsus olseni comparative genomics.</title>
        <authorList>
            <person name="Bogema D.R."/>
        </authorList>
    </citation>
    <scope>NUCLEOTIDE SEQUENCE [LARGE SCALE GENOMIC DNA]</scope>
    <source>
        <strain evidence="2">00978-12</strain>
        <strain evidence="3">ATCC PRA-205</strain>
        <strain evidence="4 6">ATCC PRA-207</strain>
    </source>
</reference>
<proteinExistence type="predicted"/>
<dbReference type="Proteomes" id="UP000541610">
    <property type="component" value="Unassembled WGS sequence"/>
</dbReference>